<dbReference type="Gene3D" id="3.10.180.10">
    <property type="entry name" value="2,3-Dihydroxybiphenyl 1,2-Dioxygenase, domain 1"/>
    <property type="match status" value="1"/>
</dbReference>
<evidence type="ECO:0000313" key="6">
    <source>
        <dbReference type="Proteomes" id="UP000059542"/>
    </source>
</evidence>
<evidence type="ECO:0000256" key="1">
    <source>
        <dbReference type="ARBA" id="ARBA00011051"/>
    </source>
</evidence>
<comment type="similarity">
    <text evidence="1">Belongs to the bleomycin resistance protein family.</text>
</comment>
<sequence>MAHVIPILRIFDYDKAREFYMTWLGFRIEWEHRPEGSPAYLQIARGDITLHLSEHSGDCSPGARVFIDDFQELYAFHRQLEVKDYKYNKPSIVTPSYDPTAMEMTVTDPFSNRLTFVERQ</sequence>
<dbReference type="STRING" id="1411621.AUC43_00635"/>
<accession>A0A0U4A699</accession>
<keyword evidence="6" id="KW-1185">Reference proteome</keyword>
<gene>
    <name evidence="5" type="ORF">AUC43_00635</name>
</gene>
<evidence type="ECO:0000259" key="4">
    <source>
        <dbReference type="PROSITE" id="PS51819"/>
    </source>
</evidence>
<evidence type="ECO:0000313" key="5">
    <source>
        <dbReference type="EMBL" id="ALW83740.1"/>
    </source>
</evidence>
<dbReference type="InterPro" id="IPR029068">
    <property type="entry name" value="Glyas_Bleomycin-R_OHBP_Dase"/>
</dbReference>
<protein>
    <recommendedName>
        <fullName evidence="2">Bleomycin resistance protein</fullName>
    </recommendedName>
</protein>
<feature type="domain" description="VOC" evidence="4">
    <location>
        <begin position="1"/>
        <end position="119"/>
    </location>
</feature>
<dbReference type="InterPro" id="IPR000335">
    <property type="entry name" value="Bleomycin-R"/>
</dbReference>
<dbReference type="Pfam" id="PF19581">
    <property type="entry name" value="Glyoxalase_7"/>
    <property type="match status" value="1"/>
</dbReference>
<evidence type="ECO:0000256" key="2">
    <source>
        <dbReference type="ARBA" id="ARBA00021572"/>
    </source>
</evidence>
<dbReference type="KEGG" id="hyg:AUC43_00635"/>
<dbReference type="OrthoDB" id="9803104at2"/>
<dbReference type="SUPFAM" id="SSF54593">
    <property type="entry name" value="Glyoxalase/Bleomycin resistance protein/Dihydroxybiphenyl dioxygenase"/>
    <property type="match status" value="1"/>
</dbReference>
<dbReference type="InterPro" id="IPR037523">
    <property type="entry name" value="VOC_core"/>
</dbReference>
<dbReference type="EMBL" id="CP013909">
    <property type="protein sequence ID" value="ALW83740.1"/>
    <property type="molecule type" value="Genomic_DNA"/>
</dbReference>
<reference evidence="5 6" key="1">
    <citation type="submission" date="2015-12" db="EMBL/GenBank/DDBJ databases">
        <authorList>
            <person name="Shamseldin A."/>
            <person name="Moawad H."/>
            <person name="Abd El-Rahim W.M."/>
            <person name="Sadowsky M.J."/>
        </authorList>
    </citation>
    <scope>NUCLEOTIDE SEQUENCE [LARGE SCALE GENOMIC DNA]</scope>
    <source>
        <strain evidence="5 6">DG5B</strain>
    </source>
</reference>
<dbReference type="PROSITE" id="PS51819">
    <property type="entry name" value="VOC"/>
    <property type="match status" value="1"/>
</dbReference>
<proteinExistence type="inferred from homology"/>
<dbReference type="Proteomes" id="UP000059542">
    <property type="component" value="Chromosome"/>
</dbReference>
<keyword evidence="3" id="KW-0046">Antibiotic resistance</keyword>
<dbReference type="GO" id="GO:0046677">
    <property type="term" value="P:response to antibiotic"/>
    <property type="evidence" value="ECO:0007669"/>
    <property type="project" value="UniProtKB-KW"/>
</dbReference>
<name>A0A0U4A699_9BACT</name>
<organism evidence="5 6">
    <name type="scientific">Hymenobacter sedentarius</name>
    <dbReference type="NCBI Taxonomy" id="1411621"/>
    <lineage>
        <taxon>Bacteria</taxon>
        <taxon>Pseudomonadati</taxon>
        <taxon>Bacteroidota</taxon>
        <taxon>Cytophagia</taxon>
        <taxon>Cytophagales</taxon>
        <taxon>Hymenobacteraceae</taxon>
        <taxon>Hymenobacter</taxon>
    </lineage>
</organism>
<dbReference type="AlphaFoldDB" id="A0A0U4A699"/>
<evidence type="ECO:0000256" key="3">
    <source>
        <dbReference type="ARBA" id="ARBA00023251"/>
    </source>
</evidence>